<evidence type="ECO:0000313" key="1">
    <source>
        <dbReference type="EMBL" id="GER46362.1"/>
    </source>
</evidence>
<dbReference type="InterPro" id="IPR006476">
    <property type="entry name" value="CHP01589_pln"/>
</dbReference>
<dbReference type="PANTHER" id="PTHR31871">
    <property type="entry name" value="OS02G0137100 PROTEIN"/>
    <property type="match status" value="1"/>
</dbReference>
<dbReference type="Pfam" id="PF09713">
    <property type="entry name" value="A_thal_3526"/>
    <property type="match status" value="1"/>
</dbReference>
<evidence type="ECO:0000313" key="2">
    <source>
        <dbReference type="Proteomes" id="UP000325081"/>
    </source>
</evidence>
<reference evidence="2" key="1">
    <citation type="journal article" date="2019" name="Curr. Biol.">
        <title>Genome Sequence of Striga asiatica Provides Insight into the Evolution of Plant Parasitism.</title>
        <authorList>
            <person name="Yoshida S."/>
            <person name="Kim S."/>
            <person name="Wafula E.K."/>
            <person name="Tanskanen J."/>
            <person name="Kim Y.M."/>
            <person name="Honaas L."/>
            <person name="Yang Z."/>
            <person name="Spallek T."/>
            <person name="Conn C.E."/>
            <person name="Ichihashi Y."/>
            <person name="Cheong K."/>
            <person name="Cui S."/>
            <person name="Der J.P."/>
            <person name="Gundlach H."/>
            <person name="Jiao Y."/>
            <person name="Hori C."/>
            <person name="Ishida J.K."/>
            <person name="Kasahara H."/>
            <person name="Kiba T."/>
            <person name="Kim M.S."/>
            <person name="Koo N."/>
            <person name="Laohavisit A."/>
            <person name="Lee Y.H."/>
            <person name="Lumba S."/>
            <person name="McCourt P."/>
            <person name="Mortimer J.C."/>
            <person name="Mutuku J.M."/>
            <person name="Nomura T."/>
            <person name="Sasaki-Sekimoto Y."/>
            <person name="Seto Y."/>
            <person name="Wang Y."/>
            <person name="Wakatake T."/>
            <person name="Sakakibara H."/>
            <person name="Demura T."/>
            <person name="Yamaguchi S."/>
            <person name="Yoneyama K."/>
            <person name="Manabe R.I."/>
            <person name="Nelson D.C."/>
            <person name="Schulman A.H."/>
            <person name="Timko M.P."/>
            <person name="dePamphilis C.W."/>
            <person name="Choi D."/>
            <person name="Shirasu K."/>
        </authorList>
    </citation>
    <scope>NUCLEOTIDE SEQUENCE [LARGE SCALE GENOMIC DNA]</scope>
    <source>
        <strain evidence="2">cv. UVA1</strain>
    </source>
</reference>
<proteinExistence type="predicted"/>
<dbReference type="AlphaFoldDB" id="A0A5A7QNF8"/>
<gene>
    <name evidence="1" type="ORF">STAS_23402</name>
</gene>
<dbReference type="NCBIfam" id="TIGR01589">
    <property type="entry name" value="A_thal_3526"/>
    <property type="match status" value="1"/>
</dbReference>
<dbReference type="OrthoDB" id="10579479at2759"/>
<dbReference type="PANTHER" id="PTHR31871:SF9">
    <property type="entry name" value="HELICASE WITH ZINC FINGER PROTEIN"/>
    <property type="match status" value="1"/>
</dbReference>
<feature type="non-terminal residue" evidence="1">
    <location>
        <position position="267"/>
    </location>
</feature>
<name>A0A5A7QNF8_STRAF</name>
<dbReference type="Proteomes" id="UP000325081">
    <property type="component" value="Unassembled WGS sequence"/>
</dbReference>
<sequence length="267" mass="28926">MTHEGIAVFMVSFSRNFFNSLDLNYFIMDQESTQDVKPNNNSIIPNDSQNVQLNIASETPVQDSGSVSTSSNNNRKVSREDIELVQNLIERCLQLYMNRDEVVKTLLNRARIDPAFTTLGSIAIETSTAADVSPVMPPNGTISDMPVSPSSVASSGQLPFIGVENSGLDTAFTSDVASSVGLQLTTDNGAGNIPRDSLRSFDDIPWNFVPLNFCLSDLTADLLNLGDLGALGNYPGSPFLPSDSDILLDSPEQEDIGKSDIHFSDHF</sequence>
<organism evidence="1 2">
    <name type="scientific">Striga asiatica</name>
    <name type="common">Asiatic witchweed</name>
    <name type="synonym">Buchnera asiatica</name>
    <dbReference type="NCBI Taxonomy" id="4170"/>
    <lineage>
        <taxon>Eukaryota</taxon>
        <taxon>Viridiplantae</taxon>
        <taxon>Streptophyta</taxon>
        <taxon>Embryophyta</taxon>
        <taxon>Tracheophyta</taxon>
        <taxon>Spermatophyta</taxon>
        <taxon>Magnoliopsida</taxon>
        <taxon>eudicotyledons</taxon>
        <taxon>Gunneridae</taxon>
        <taxon>Pentapetalae</taxon>
        <taxon>asterids</taxon>
        <taxon>lamiids</taxon>
        <taxon>Lamiales</taxon>
        <taxon>Orobanchaceae</taxon>
        <taxon>Buchnereae</taxon>
        <taxon>Striga</taxon>
    </lineage>
</organism>
<comment type="caution">
    <text evidence="1">The sequence shown here is derived from an EMBL/GenBank/DDBJ whole genome shotgun (WGS) entry which is preliminary data.</text>
</comment>
<dbReference type="EMBL" id="BKCP01007515">
    <property type="protein sequence ID" value="GER46362.1"/>
    <property type="molecule type" value="Genomic_DNA"/>
</dbReference>
<keyword evidence="2" id="KW-1185">Reference proteome</keyword>
<protein>
    <submittedName>
        <fullName evidence="1">Uncharacterized protein</fullName>
    </submittedName>
</protein>
<accession>A0A5A7QNF8</accession>